<gene>
    <name evidence="1" type="ORF">ADIARSV_3964</name>
</gene>
<organism evidence="1 2">
    <name type="scientific">Arcticibacter svalbardensis MN12-7</name>
    <dbReference type="NCBI Taxonomy" id="1150600"/>
    <lineage>
        <taxon>Bacteria</taxon>
        <taxon>Pseudomonadati</taxon>
        <taxon>Bacteroidota</taxon>
        <taxon>Sphingobacteriia</taxon>
        <taxon>Sphingobacteriales</taxon>
        <taxon>Sphingobacteriaceae</taxon>
        <taxon>Arcticibacter</taxon>
    </lineage>
</organism>
<dbReference type="STRING" id="1150600.ADIARSV_3964"/>
<dbReference type="Proteomes" id="UP000014174">
    <property type="component" value="Unassembled WGS sequence"/>
</dbReference>
<evidence type="ECO:0000313" key="2">
    <source>
        <dbReference type="Proteomes" id="UP000014174"/>
    </source>
</evidence>
<proteinExistence type="predicted"/>
<dbReference type="RefSeq" id="WP_016197184.1">
    <property type="nucleotide sequence ID" value="NZ_AQPN01000141.1"/>
</dbReference>
<name>R9GME8_9SPHI</name>
<reference evidence="1 2" key="1">
    <citation type="journal article" date="2013" name="Genome Announc.">
        <title>Draft Genome Sequence of Arcticibacter svalbardensis Strain MN12-7T, a Member of the Family Sphingobacteriaceae Isolated from an Arctic Soil Sample.</title>
        <authorList>
            <person name="Shivaji S."/>
            <person name="Ara S."/>
            <person name="Prasad S."/>
            <person name="Manasa B.P."/>
            <person name="Begum Z."/>
            <person name="Singh A."/>
            <person name="Kumar Pinnaka A."/>
        </authorList>
    </citation>
    <scope>NUCLEOTIDE SEQUENCE [LARGE SCALE GENOMIC DNA]</scope>
    <source>
        <strain evidence="1 2">MN12-7</strain>
    </source>
</reference>
<protein>
    <submittedName>
        <fullName evidence="1">Uncharacterized protein</fullName>
    </submittedName>
</protein>
<dbReference type="eggNOG" id="ENOG502ZVH4">
    <property type="taxonomic scope" value="Bacteria"/>
</dbReference>
<sequence length="76" mass="8140">MTTKKKTEEAEGITAYSVKTKTKNVPMIDPVIDIKSGRYIATGKDSEGNKMAAILGKVKAEEHVKSGVATKGSGWE</sequence>
<comment type="caution">
    <text evidence="1">The sequence shown here is derived from an EMBL/GenBank/DDBJ whole genome shotgun (WGS) entry which is preliminary data.</text>
</comment>
<dbReference type="OrthoDB" id="798710at2"/>
<evidence type="ECO:0000313" key="1">
    <source>
        <dbReference type="EMBL" id="EOR92876.1"/>
    </source>
</evidence>
<keyword evidence="2" id="KW-1185">Reference proteome</keyword>
<dbReference type="EMBL" id="AQPN01000141">
    <property type="protein sequence ID" value="EOR92876.1"/>
    <property type="molecule type" value="Genomic_DNA"/>
</dbReference>
<accession>R9GME8</accession>
<dbReference type="AlphaFoldDB" id="R9GME8"/>